<proteinExistence type="predicted"/>
<organism evidence="2 3">
    <name type="scientific">Rhodococcus jostii (strain RHA1)</name>
    <dbReference type="NCBI Taxonomy" id="101510"/>
    <lineage>
        <taxon>Bacteria</taxon>
        <taxon>Bacillati</taxon>
        <taxon>Actinomycetota</taxon>
        <taxon>Actinomycetes</taxon>
        <taxon>Mycobacteriales</taxon>
        <taxon>Nocardiaceae</taxon>
        <taxon>Rhodococcus</taxon>
    </lineage>
</organism>
<accession>Q0SIQ3</accession>
<reference evidence="3" key="1">
    <citation type="journal article" date="2006" name="Proc. Natl. Acad. Sci. U.S.A.">
        <title>The complete genome of Rhodococcus sp. RHA1 provides insights into a catabolic powerhouse.</title>
        <authorList>
            <person name="McLeod M.P."/>
            <person name="Warren R.L."/>
            <person name="Hsiao W.W.L."/>
            <person name="Araki N."/>
            <person name="Myhre M."/>
            <person name="Fernandes C."/>
            <person name="Miyazawa D."/>
            <person name="Wong W."/>
            <person name="Lillquist A.L."/>
            <person name="Wang D."/>
            <person name="Dosanjh M."/>
            <person name="Hara H."/>
            <person name="Petrescu A."/>
            <person name="Morin R.D."/>
            <person name="Yang G."/>
            <person name="Stott J.M."/>
            <person name="Schein J.E."/>
            <person name="Shin H."/>
            <person name="Smailus D."/>
            <person name="Siddiqui A.S."/>
            <person name="Marra M.A."/>
            <person name="Jones S.J.M."/>
            <person name="Holt R."/>
            <person name="Brinkman F.S.L."/>
            <person name="Miyauchi K."/>
            <person name="Fukuda M."/>
            <person name="Davies J.E."/>
            <person name="Mohn W.W."/>
            <person name="Eltis L.D."/>
        </authorList>
    </citation>
    <scope>NUCLEOTIDE SEQUENCE [LARGE SCALE GENOMIC DNA]</scope>
    <source>
        <strain evidence="3">RHA1</strain>
    </source>
</reference>
<evidence type="ECO:0000313" key="2">
    <source>
        <dbReference type="EMBL" id="ABG92583.1"/>
    </source>
</evidence>
<dbReference type="Proteomes" id="UP000008710">
    <property type="component" value="Chromosome"/>
</dbReference>
<sequence>MSRRRESVCIVVRLRGGHTLVFAGFGFVCGLVGAAVLWWYASQPFTIYTASYQPNEFHSIRSDKVSVDRYMIGLVVGGPLFGAAIGALVSTTGWNLIRRERTRDSVQIMRPSLDW</sequence>
<gene>
    <name evidence="2" type="ordered locus">RHA1_ro00748</name>
</gene>
<feature type="transmembrane region" description="Helical" evidence="1">
    <location>
        <begin position="70"/>
        <end position="97"/>
    </location>
</feature>
<protein>
    <submittedName>
        <fullName evidence="2">Uncharacterized protein</fullName>
    </submittedName>
</protein>
<dbReference type="eggNOG" id="ENOG5031GU9">
    <property type="taxonomic scope" value="Bacteria"/>
</dbReference>
<name>Q0SIQ3_RHOJR</name>
<evidence type="ECO:0000313" key="3">
    <source>
        <dbReference type="Proteomes" id="UP000008710"/>
    </source>
</evidence>
<evidence type="ECO:0000256" key="1">
    <source>
        <dbReference type="SAM" id="Phobius"/>
    </source>
</evidence>
<keyword evidence="1" id="KW-0812">Transmembrane</keyword>
<keyword evidence="1" id="KW-0472">Membrane</keyword>
<dbReference type="AlphaFoldDB" id="Q0SIQ3"/>
<dbReference type="EMBL" id="CP000431">
    <property type="protein sequence ID" value="ABG92583.1"/>
    <property type="molecule type" value="Genomic_DNA"/>
</dbReference>
<feature type="transmembrane region" description="Helical" evidence="1">
    <location>
        <begin position="20"/>
        <end position="41"/>
    </location>
</feature>
<keyword evidence="1" id="KW-1133">Transmembrane helix</keyword>
<dbReference type="HOGENOM" id="CLU_2107098_0_0_11"/>
<dbReference type="KEGG" id="rha:RHA1_ro00748"/>